<evidence type="ECO:0000256" key="5">
    <source>
        <dbReference type="SAM" id="Phobius"/>
    </source>
</evidence>
<keyword evidence="5" id="KW-1133">Transmembrane helix</keyword>
<reference evidence="8" key="1">
    <citation type="journal article" date="2018" name="Gigascience">
        <title>Genome assembly of the Pink Ipe (Handroanthus impetiginosus, Bignoniaceae), a highly valued, ecologically keystone Neotropical timber forest tree.</title>
        <authorList>
            <person name="Silva-Junior O.B."/>
            <person name="Grattapaglia D."/>
            <person name="Novaes E."/>
            <person name="Collevatti R.G."/>
        </authorList>
    </citation>
    <scope>NUCLEOTIDE SEQUENCE [LARGE SCALE GENOMIC DNA]</scope>
    <source>
        <strain evidence="8">cv. UFG-1</strain>
    </source>
</reference>
<evidence type="ECO:0000313" key="8">
    <source>
        <dbReference type="Proteomes" id="UP000231279"/>
    </source>
</evidence>
<dbReference type="EC" id="2.4.1.255" evidence="7"/>
<accession>A0A2G9HK28</accession>
<keyword evidence="4" id="KW-0325">Glycoprotein</keyword>
<evidence type="ECO:0000313" key="7">
    <source>
        <dbReference type="EMBL" id="PIN17879.1"/>
    </source>
</evidence>
<name>A0A2G9HK28_9LAMI</name>
<evidence type="ECO:0000259" key="6">
    <source>
        <dbReference type="Pfam" id="PF04577"/>
    </source>
</evidence>
<proteinExistence type="predicted"/>
<dbReference type="EMBL" id="NKXS01001585">
    <property type="protein sequence ID" value="PIN17879.1"/>
    <property type="molecule type" value="Genomic_DNA"/>
</dbReference>
<sequence>MYETIFARSFSKHEQKKMGFGAVVGCLVMAFTLCTVFKPYMIGPLSVGYTGNHFHDFTDVLIPLYLTSRHLNSTVLFLVTDKHSWWTSKYKLILEKLSNYDVVDIDNENGVLCFSRMIIGLKANKEFSVDPTKSPNYSVMDVTKFLRSTYSLNRESINQCHNRRGCKSRRPRLLIVSRKKTRHLTNEGEVAKLARRLGFEVVVKEMGWQVSKVAKFVNTFDAMVGVHGAGLTNMVFLPENAVVIQIIPIGVDLLAKDYFQIPAKDMNLRYLDYKVSLNESSLLGKYSIDSEVIRDPFGVQNKGWHVFRSIYLDNQDVNVDLGRFRKTLLEALKLVHS</sequence>
<feature type="transmembrane region" description="Helical" evidence="5">
    <location>
        <begin position="20"/>
        <end position="40"/>
    </location>
</feature>
<keyword evidence="8" id="KW-1185">Reference proteome</keyword>
<evidence type="ECO:0000256" key="2">
    <source>
        <dbReference type="ARBA" id="ARBA00022676"/>
    </source>
</evidence>
<keyword evidence="5" id="KW-0812">Transmembrane</keyword>
<feature type="domain" description="Glycosyltransferase 61 catalytic" evidence="6">
    <location>
        <begin position="147"/>
        <end position="244"/>
    </location>
</feature>
<dbReference type="InterPro" id="IPR007657">
    <property type="entry name" value="Glycosyltransferase_61"/>
</dbReference>
<dbReference type="PANTHER" id="PTHR20961">
    <property type="entry name" value="GLYCOSYLTRANSFERASE"/>
    <property type="match status" value="1"/>
</dbReference>
<dbReference type="STRING" id="429701.A0A2G9HK28"/>
<comment type="caution">
    <text evidence="7">The sequence shown here is derived from an EMBL/GenBank/DDBJ whole genome shotgun (WGS) entry which is preliminary data.</text>
</comment>
<dbReference type="GO" id="GO:0097363">
    <property type="term" value="F:protein O-acetylglucosaminyltransferase activity"/>
    <property type="evidence" value="ECO:0007669"/>
    <property type="project" value="UniProtKB-EC"/>
</dbReference>
<evidence type="ECO:0000256" key="3">
    <source>
        <dbReference type="ARBA" id="ARBA00022679"/>
    </source>
</evidence>
<keyword evidence="2 7" id="KW-0328">Glycosyltransferase</keyword>
<dbReference type="AlphaFoldDB" id="A0A2G9HK28"/>
<dbReference type="GO" id="GO:0016763">
    <property type="term" value="F:pentosyltransferase activity"/>
    <property type="evidence" value="ECO:0007669"/>
    <property type="project" value="UniProtKB-ARBA"/>
</dbReference>
<dbReference type="Pfam" id="PF04577">
    <property type="entry name" value="Glyco_transf_61"/>
    <property type="match status" value="1"/>
</dbReference>
<keyword evidence="3 7" id="KW-0808">Transferase</keyword>
<organism evidence="7 8">
    <name type="scientific">Handroanthus impetiginosus</name>
    <dbReference type="NCBI Taxonomy" id="429701"/>
    <lineage>
        <taxon>Eukaryota</taxon>
        <taxon>Viridiplantae</taxon>
        <taxon>Streptophyta</taxon>
        <taxon>Embryophyta</taxon>
        <taxon>Tracheophyta</taxon>
        <taxon>Spermatophyta</taxon>
        <taxon>Magnoliopsida</taxon>
        <taxon>eudicotyledons</taxon>
        <taxon>Gunneridae</taxon>
        <taxon>Pentapetalae</taxon>
        <taxon>asterids</taxon>
        <taxon>lamiids</taxon>
        <taxon>Lamiales</taxon>
        <taxon>Bignoniaceae</taxon>
        <taxon>Crescentiina</taxon>
        <taxon>Tabebuia alliance</taxon>
        <taxon>Handroanthus</taxon>
    </lineage>
</organism>
<keyword evidence="5" id="KW-0472">Membrane</keyword>
<dbReference type="Proteomes" id="UP000231279">
    <property type="component" value="Unassembled WGS sequence"/>
</dbReference>
<evidence type="ECO:0000256" key="1">
    <source>
        <dbReference type="ARBA" id="ARBA00004323"/>
    </source>
</evidence>
<dbReference type="OrthoDB" id="529273at2759"/>
<dbReference type="GO" id="GO:0000139">
    <property type="term" value="C:Golgi membrane"/>
    <property type="evidence" value="ECO:0007669"/>
    <property type="project" value="UniProtKB-SubCell"/>
</dbReference>
<dbReference type="InterPro" id="IPR049625">
    <property type="entry name" value="Glyco_transf_61_cat"/>
</dbReference>
<dbReference type="PANTHER" id="PTHR20961:SF5">
    <property type="entry name" value="GLYCOSYLTRANSFERASE-RELATED"/>
    <property type="match status" value="1"/>
</dbReference>
<gene>
    <name evidence="7" type="ORF">CDL12_09452</name>
</gene>
<protein>
    <submittedName>
        <fullName evidence="7">Protein O-GlcNAc transferase</fullName>
        <ecNumber evidence="7">2.4.1.255</ecNumber>
    </submittedName>
</protein>
<evidence type="ECO:0000256" key="4">
    <source>
        <dbReference type="ARBA" id="ARBA00023180"/>
    </source>
</evidence>
<comment type="subcellular location">
    <subcellularLocation>
        <location evidence="1">Golgi apparatus membrane</location>
        <topology evidence="1">Single-pass type II membrane protein</topology>
    </subcellularLocation>
</comment>